<proteinExistence type="predicted"/>
<evidence type="ECO:0000313" key="2">
    <source>
        <dbReference type="Proteomes" id="UP000190890"/>
    </source>
</evidence>
<dbReference type="EMBL" id="LZZM01000190">
    <property type="protein sequence ID" value="OOM75081.1"/>
    <property type="molecule type" value="Genomic_DNA"/>
</dbReference>
<dbReference type="AlphaFoldDB" id="A0A1S8TBU2"/>
<dbReference type="Proteomes" id="UP000190890">
    <property type="component" value="Unassembled WGS sequence"/>
</dbReference>
<evidence type="ECO:0000313" key="1">
    <source>
        <dbReference type="EMBL" id="OOM75081.1"/>
    </source>
</evidence>
<gene>
    <name evidence="1" type="ORF">CLPUN_35180</name>
</gene>
<sequence length="232" mass="27255">MQKHPNVNSVNRYNATILGMHNYYTVATHVNIDFHKVYFLVSKSLNNRLYRIRSDTGAISKTYEKFYGKYNYKKWYIARLILFPVAGIKTSNAKNLNQEICNYTEEGRKRIHDNLRAINHKILHYIMENPVQGQTTEYNDNRISLYIAQNGKCSVTGKILEIGNMECHHKKPKELGGKDEYKNLTFVLKDVYKLIHAVEIEIIEKYKDILNLDKKRLERLNKLRLKVGNCII</sequence>
<evidence type="ECO:0008006" key="3">
    <source>
        <dbReference type="Google" id="ProtNLM"/>
    </source>
</evidence>
<protein>
    <recommendedName>
        <fullName evidence="3">HNH nuclease domain-containing protein</fullName>
    </recommendedName>
</protein>
<keyword evidence="2" id="KW-1185">Reference proteome</keyword>
<comment type="caution">
    <text evidence="1">The sequence shown here is derived from an EMBL/GenBank/DDBJ whole genome shotgun (WGS) entry which is preliminary data.</text>
</comment>
<name>A0A1S8TBU2_9CLOT</name>
<dbReference type="STRING" id="29367.CLPUN_35180"/>
<reference evidence="1 2" key="1">
    <citation type="submission" date="2016-05" db="EMBL/GenBank/DDBJ databases">
        <title>Microbial solvent formation.</title>
        <authorList>
            <person name="Poehlein A."/>
            <person name="Montoya Solano J.D."/>
            <person name="Flitsch S."/>
            <person name="Krabben P."/>
            <person name="Duerre P."/>
            <person name="Daniel R."/>
        </authorList>
    </citation>
    <scope>NUCLEOTIDE SEQUENCE [LARGE SCALE GENOMIC DNA]</scope>
    <source>
        <strain evidence="1 2">DSM 2619</strain>
    </source>
</reference>
<organism evidence="1 2">
    <name type="scientific">Clostridium puniceum</name>
    <dbReference type="NCBI Taxonomy" id="29367"/>
    <lineage>
        <taxon>Bacteria</taxon>
        <taxon>Bacillati</taxon>
        <taxon>Bacillota</taxon>
        <taxon>Clostridia</taxon>
        <taxon>Eubacteriales</taxon>
        <taxon>Clostridiaceae</taxon>
        <taxon>Clostridium</taxon>
    </lineage>
</organism>
<dbReference type="InterPro" id="IPR003615">
    <property type="entry name" value="HNH_nuc"/>
</dbReference>
<dbReference type="CDD" id="cd00085">
    <property type="entry name" value="HNHc"/>
    <property type="match status" value="1"/>
</dbReference>
<dbReference type="Gene3D" id="1.10.30.50">
    <property type="match status" value="1"/>
</dbReference>
<accession>A0A1S8TBU2</accession>